<accession>A0A238H032</accession>
<evidence type="ECO:0000256" key="1">
    <source>
        <dbReference type="SAM" id="MobiDB-lite"/>
    </source>
</evidence>
<feature type="compositionally biased region" description="Low complexity" evidence="1">
    <location>
        <begin position="28"/>
        <end position="39"/>
    </location>
</feature>
<evidence type="ECO:0000313" key="2">
    <source>
        <dbReference type="EMBL" id="SMF98561.1"/>
    </source>
</evidence>
<name>A0A238H032_9BURK</name>
<dbReference type="Proteomes" id="UP000198460">
    <property type="component" value="Unassembled WGS sequence"/>
</dbReference>
<evidence type="ECO:0000313" key="3">
    <source>
        <dbReference type="Proteomes" id="UP000198460"/>
    </source>
</evidence>
<sequence>MTFIMQTGKTKTKASGKTRPPPSKQGRRAGASARARYRA</sequence>
<proteinExistence type="predicted"/>
<dbReference type="EMBL" id="FXAN01000032">
    <property type="protein sequence ID" value="SMF98561.1"/>
    <property type="molecule type" value="Genomic_DNA"/>
</dbReference>
<dbReference type="AlphaFoldDB" id="A0A238H032"/>
<protein>
    <submittedName>
        <fullName evidence="2">Uncharacterized protein</fullName>
    </submittedName>
</protein>
<gene>
    <name evidence="2" type="ORF">BSIN_1840</name>
</gene>
<feature type="region of interest" description="Disordered" evidence="1">
    <location>
        <begin position="1"/>
        <end position="39"/>
    </location>
</feature>
<organism evidence="2 3">
    <name type="scientific">Burkholderia singularis</name>
    <dbReference type="NCBI Taxonomy" id="1503053"/>
    <lineage>
        <taxon>Bacteria</taxon>
        <taxon>Pseudomonadati</taxon>
        <taxon>Pseudomonadota</taxon>
        <taxon>Betaproteobacteria</taxon>
        <taxon>Burkholderiales</taxon>
        <taxon>Burkholderiaceae</taxon>
        <taxon>Burkholderia</taxon>
        <taxon>pseudomallei group</taxon>
    </lineage>
</organism>
<reference evidence="2 3" key="1">
    <citation type="submission" date="2017-04" db="EMBL/GenBank/DDBJ databases">
        <authorList>
            <person name="Afonso C.L."/>
            <person name="Miller P.J."/>
            <person name="Scott M.A."/>
            <person name="Spackman E."/>
            <person name="Goraichik I."/>
            <person name="Dimitrov K.M."/>
            <person name="Suarez D.L."/>
            <person name="Swayne D.E."/>
        </authorList>
    </citation>
    <scope>NUCLEOTIDE SEQUENCE [LARGE SCALE GENOMIC DNA]</scope>
    <source>
        <strain evidence="2">LMG 28154</strain>
    </source>
</reference>